<dbReference type="SUPFAM" id="SSF46785">
    <property type="entry name" value="Winged helix' DNA-binding domain"/>
    <property type="match status" value="1"/>
</dbReference>
<reference evidence="8" key="1">
    <citation type="journal article" date="2019" name="Int. J. Syst. Evol. Microbiol.">
        <title>The Global Catalogue of Microorganisms (GCM) 10K type strain sequencing project: providing services to taxonomists for standard genome sequencing and annotation.</title>
        <authorList>
            <consortium name="The Broad Institute Genomics Platform"/>
            <consortium name="The Broad Institute Genome Sequencing Center for Infectious Disease"/>
            <person name="Wu L."/>
            <person name="Ma J."/>
        </authorList>
    </citation>
    <scope>NUCLEOTIDE SEQUENCE [LARGE SCALE GENOMIC DNA]</scope>
    <source>
        <strain evidence="8">CGMCC 1.16444</strain>
    </source>
</reference>
<dbReference type="Pfam" id="PF00126">
    <property type="entry name" value="HTH_1"/>
    <property type="match status" value="1"/>
</dbReference>
<dbReference type="CDD" id="cd08420">
    <property type="entry name" value="PBP2_CysL_like"/>
    <property type="match status" value="1"/>
</dbReference>
<evidence type="ECO:0000256" key="5">
    <source>
        <dbReference type="SAM" id="MobiDB-lite"/>
    </source>
</evidence>
<keyword evidence="8" id="KW-1185">Reference proteome</keyword>
<dbReference type="EMBL" id="JBHSJF010000006">
    <property type="protein sequence ID" value="MFC5068782.1"/>
    <property type="molecule type" value="Genomic_DNA"/>
</dbReference>
<keyword evidence="4" id="KW-0804">Transcription</keyword>
<dbReference type="Gene3D" id="3.40.190.290">
    <property type="match status" value="1"/>
</dbReference>
<keyword evidence="2" id="KW-0805">Transcription regulation</keyword>
<dbReference type="InterPro" id="IPR005119">
    <property type="entry name" value="LysR_subst-bd"/>
</dbReference>
<accession>A0ABV9Z2M0</accession>
<dbReference type="RefSeq" id="WP_114956192.1">
    <property type="nucleotide sequence ID" value="NZ_JBHSJF010000006.1"/>
</dbReference>
<evidence type="ECO:0000313" key="7">
    <source>
        <dbReference type="EMBL" id="MFC5068782.1"/>
    </source>
</evidence>
<dbReference type="PROSITE" id="PS50931">
    <property type="entry name" value="HTH_LYSR"/>
    <property type="match status" value="1"/>
</dbReference>
<dbReference type="InterPro" id="IPR036388">
    <property type="entry name" value="WH-like_DNA-bd_sf"/>
</dbReference>
<dbReference type="InterPro" id="IPR036390">
    <property type="entry name" value="WH_DNA-bd_sf"/>
</dbReference>
<organism evidence="7 8">
    <name type="scientific">Flaviflagellibacter deserti</name>
    <dbReference type="NCBI Taxonomy" id="2267266"/>
    <lineage>
        <taxon>Bacteria</taxon>
        <taxon>Pseudomonadati</taxon>
        <taxon>Pseudomonadota</taxon>
        <taxon>Alphaproteobacteria</taxon>
        <taxon>Hyphomicrobiales</taxon>
        <taxon>Flaviflagellibacter</taxon>
    </lineage>
</organism>
<feature type="region of interest" description="Disordered" evidence="5">
    <location>
        <begin position="289"/>
        <end position="310"/>
    </location>
</feature>
<comment type="caution">
    <text evidence="7">The sequence shown here is derived from an EMBL/GenBank/DDBJ whole genome shotgun (WGS) entry which is preliminary data.</text>
</comment>
<evidence type="ECO:0000256" key="2">
    <source>
        <dbReference type="ARBA" id="ARBA00023015"/>
    </source>
</evidence>
<dbReference type="SUPFAM" id="SSF53850">
    <property type="entry name" value="Periplasmic binding protein-like II"/>
    <property type="match status" value="1"/>
</dbReference>
<dbReference type="PANTHER" id="PTHR30126">
    <property type="entry name" value="HTH-TYPE TRANSCRIPTIONAL REGULATOR"/>
    <property type="match status" value="1"/>
</dbReference>
<evidence type="ECO:0000313" key="8">
    <source>
        <dbReference type="Proteomes" id="UP001595796"/>
    </source>
</evidence>
<keyword evidence="3" id="KW-0238">DNA-binding</keyword>
<sequence length="310" mass="33796">MTLDQLRIFIAVADREHLTGAAEALNMTPSAVSHAIRALEERHGAELFHRVGRRIELAEAGRVFLPAAKATLAQAQSAELALAELGGMKRGRLAVHASQTIASYWVPELLVRFHDAYPGVYVSLAVGNTTEAVRAVVEGSADVGFVEGDVDEPVLAMKSVASDQLIVVVSPDHHWADGRLLKPDDLRHGRWVMREQGSGTRALFEDALEAIGIPRQELDVSLSLPSNEAVRAAVQAGKLAGVMSEMVAANDLEAGRLARAGIDLPARMFWMLWHKERYRTKAARALEALIPKPSRENPAQRSKTPRAPRH</sequence>
<dbReference type="Pfam" id="PF03466">
    <property type="entry name" value="LysR_substrate"/>
    <property type="match status" value="1"/>
</dbReference>
<evidence type="ECO:0000259" key="6">
    <source>
        <dbReference type="PROSITE" id="PS50931"/>
    </source>
</evidence>
<evidence type="ECO:0000256" key="4">
    <source>
        <dbReference type="ARBA" id="ARBA00023163"/>
    </source>
</evidence>
<dbReference type="InterPro" id="IPR000847">
    <property type="entry name" value="LysR_HTH_N"/>
</dbReference>
<proteinExistence type="inferred from homology"/>
<evidence type="ECO:0000256" key="3">
    <source>
        <dbReference type="ARBA" id="ARBA00023125"/>
    </source>
</evidence>
<dbReference type="PANTHER" id="PTHR30126:SF39">
    <property type="entry name" value="HTH-TYPE TRANSCRIPTIONAL REGULATOR CYSL"/>
    <property type="match status" value="1"/>
</dbReference>
<feature type="domain" description="HTH lysR-type" evidence="6">
    <location>
        <begin position="1"/>
        <end position="58"/>
    </location>
</feature>
<protein>
    <submittedName>
        <fullName evidence="7">LysR substrate-binding domain-containing protein</fullName>
    </submittedName>
</protein>
<name>A0ABV9Z2M0_9HYPH</name>
<dbReference type="PRINTS" id="PR00039">
    <property type="entry name" value="HTHLYSR"/>
</dbReference>
<evidence type="ECO:0000256" key="1">
    <source>
        <dbReference type="ARBA" id="ARBA00009437"/>
    </source>
</evidence>
<gene>
    <name evidence="7" type="ORF">ACFPFW_12255</name>
</gene>
<dbReference type="Proteomes" id="UP001595796">
    <property type="component" value="Unassembled WGS sequence"/>
</dbReference>
<comment type="similarity">
    <text evidence="1">Belongs to the LysR transcriptional regulatory family.</text>
</comment>
<dbReference type="Gene3D" id="1.10.10.10">
    <property type="entry name" value="Winged helix-like DNA-binding domain superfamily/Winged helix DNA-binding domain"/>
    <property type="match status" value="1"/>
</dbReference>